<evidence type="ECO:0000256" key="1">
    <source>
        <dbReference type="ARBA" id="ARBA00022679"/>
    </source>
</evidence>
<evidence type="ECO:0000256" key="3">
    <source>
        <dbReference type="ARBA" id="ARBA00022777"/>
    </source>
</evidence>
<dbReference type="SMART" id="SM00983">
    <property type="entry name" value="TPK_B1_binding"/>
    <property type="match status" value="1"/>
</dbReference>
<dbReference type="InterPro" id="IPR006282">
    <property type="entry name" value="Thi_PPkinase"/>
</dbReference>
<organism evidence="7 8">
    <name type="scientific">Jeotgalibacillus campisalis</name>
    <dbReference type="NCBI Taxonomy" id="220754"/>
    <lineage>
        <taxon>Bacteria</taxon>
        <taxon>Bacillati</taxon>
        <taxon>Bacillota</taxon>
        <taxon>Bacilli</taxon>
        <taxon>Bacillales</taxon>
        <taxon>Caryophanaceae</taxon>
        <taxon>Jeotgalibacillus</taxon>
    </lineage>
</organism>
<dbReference type="GO" id="GO:0006772">
    <property type="term" value="P:thiamine metabolic process"/>
    <property type="evidence" value="ECO:0007669"/>
    <property type="project" value="UniProtKB-UniRule"/>
</dbReference>
<keyword evidence="8" id="KW-1185">Reference proteome</keyword>
<reference evidence="7 8" key="1">
    <citation type="submission" date="2015-01" db="EMBL/GenBank/DDBJ databases">
        <title>Jeotgalibacillus campisalis genome sequencing.</title>
        <authorList>
            <person name="Goh K.M."/>
            <person name="Chan K.-G."/>
            <person name="Yaakop A.S."/>
            <person name="Ee R."/>
            <person name="Gan H.M."/>
            <person name="Chan C.S."/>
        </authorList>
    </citation>
    <scope>NUCLEOTIDE SEQUENCE [LARGE SCALE GENOMIC DNA]</scope>
    <source>
        <strain evidence="7 8">SF-57</strain>
    </source>
</reference>
<evidence type="ECO:0000256" key="2">
    <source>
        <dbReference type="ARBA" id="ARBA00022741"/>
    </source>
</evidence>
<evidence type="ECO:0000256" key="4">
    <source>
        <dbReference type="ARBA" id="ARBA00022840"/>
    </source>
</evidence>
<dbReference type="InterPro" id="IPR053149">
    <property type="entry name" value="TPK"/>
</dbReference>
<dbReference type="PANTHER" id="PTHR41299">
    <property type="entry name" value="THIAMINE PYROPHOSPHOKINASE"/>
    <property type="match status" value="1"/>
</dbReference>
<evidence type="ECO:0000259" key="6">
    <source>
        <dbReference type="SMART" id="SM00983"/>
    </source>
</evidence>
<comment type="caution">
    <text evidence="7">The sequence shown here is derived from an EMBL/GenBank/DDBJ whole genome shotgun (WGS) entry which is preliminary data.</text>
</comment>
<gene>
    <name evidence="7" type="ORF">KR50_18410</name>
</gene>
<dbReference type="NCBIfam" id="TIGR01378">
    <property type="entry name" value="thi_PPkinase"/>
    <property type="match status" value="1"/>
</dbReference>
<keyword evidence="3" id="KW-0418">Kinase</keyword>
<keyword evidence="4" id="KW-0067">ATP-binding</keyword>
<dbReference type="GO" id="GO:0030975">
    <property type="term" value="F:thiamine binding"/>
    <property type="evidence" value="ECO:0007669"/>
    <property type="project" value="InterPro"/>
</dbReference>
<dbReference type="InterPro" id="IPR036371">
    <property type="entry name" value="TPK_B1-bd_sf"/>
</dbReference>
<dbReference type="PATRIC" id="fig|220754.4.peg.1859"/>
<dbReference type="EMBL" id="JXRR01000014">
    <property type="protein sequence ID" value="KIL47674.1"/>
    <property type="molecule type" value="Genomic_DNA"/>
</dbReference>
<dbReference type="Gene3D" id="3.40.50.10240">
    <property type="entry name" value="Thiamin pyrophosphokinase, catalytic domain"/>
    <property type="match status" value="1"/>
</dbReference>
<dbReference type="AlphaFoldDB" id="A0A0C2S0V0"/>
<dbReference type="Proteomes" id="UP000031972">
    <property type="component" value="Unassembled WGS sequence"/>
</dbReference>
<dbReference type="SUPFAM" id="SSF63862">
    <property type="entry name" value="Thiamin pyrophosphokinase, substrate-binding domain"/>
    <property type="match status" value="1"/>
</dbReference>
<keyword evidence="1" id="KW-0808">Transferase</keyword>
<evidence type="ECO:0000256" key="5">
    <source>
        <dbReference type="NCBIfam" id="TIGR01378"/>
    </source>
</evidence>
<name>A0A0C2S0V0_9BACL</name>
<dbReference type="GO" id="GO:0005524">
    <property type="term" value="F:ATP binding"/>
    <property type="evidence" value="ECO:0007669"/>
    <property type="project" value="UniProtKB-KW"/>
</dbReference>
<dbReference type="Pfam" id="PF04265">
    <property type="entry name" value="TPK_B1_binding"/>
    <property type="match status" value="1"/>
</dbReference>
<dbReference type="SUPFAM" id="SSF63999">
    <property type="entry name" value="Thiamin pyrophosphokinase, catalytic domain"/>
    <property type="match status" value="1"/>
</dbReference>
<dbReference type="Pfam" id="PF04263">
    <property type="entry name" value="TPK_catalytic"/>
    <property type="match status" value="1"/>
</dbReference>
<dbReference type="CDD" id="cd07995">
    <property type="entry name" value="TPK"/>
    <property type="match status" value="1"/>
</dbReference>
<evidence type="ECO:0000313" key="7">
    <source>
        <dbReference type="EMBL" id="KIL47674.1"/>
    </source>
</evidence>
<dbReference type="RefSeq" id="WP_041057397.1">
    <property type="nucleotide sequence ID" value="NZ_JXRR01000014.1"/>
</dbReference>
<dbReference type="InterPro" id="IPR007373">
    <property type="entry name" value="Thiamin_PyroPKinase_B1-bd"/>
</dbReference>
<evidence type="ECO:0000313" key="8">
    <source>
        <dbReference type="Proteomes" id="UP000031972"/>
    </source>
</evidence>
<dbReference type="InterPro" id="IPR007371">
    <property type="entry name" value="TPK_catalytic"/>
</dbReference>
<sequence length="214" mass="24123">MIYLVGGAPINHQWLLELGQKEARWIGVDRGTKKLIEAGFSVERAFGDFDSVTKEEFNHIISHVRKLEVAEPEKNETDLEMALKWALSESQPIRLIGATGGRLDHFMGNLQLLTSPLVLKHTHSVEILDEQNRISLLKSGDFKVENDPDYRYLSFIPITPEVKKFTIAGVKYPLTDHDLKMGTTLTISNEFIASHASISFQSGIIMMVRSKDNT</sequence>
<dbReference type="EC" id="2.7.6.2" evidence="5"/>
<dbReference type="InterPro" id="IPR036759">
    <property type="entry name" value="TPK_catalytic_sf"/>
</dbReference>
<keyword evidence="2" id="KW-0547">Nucleotide-binding</keyword>
<proteinExistence type="predicted"/>
<dbReference type="OrthoDB" id="9804377at2"/>
<accession>A0A0C2S0V0</accession>
<dbReference type="GO" id="GO:0009229">
    <property type="term" value="P:thiamine diphosphate biosynthetic process"/>
    <property type="evidence" value="ECO:0007669"/>
    <property type="project" value="InterPro"/>
</dbReference>
<dbReference type="GO" id="GO:0004788">
    <property type="term" value="F:thiamine diphosphokinase activity"/>
    <property type="evidence" value="ECO:0007669"/>
    <property type="project" value="UniProtKB-UniRule"/>
</dbReference>
<dbReference type="PANTHER" id="PTHR41299:SF1">
    <property type="entry name" value="THIAMINE PYROPHOSPHOKINASE"/>
    <property type="match status" value="1"/>
</dbReference>
<feature type="domain" description="Thiamin pyrophosphokinase thiamin-binding" evidence="6">
    <location>
        <begin position="140"/>
        <end position="206"/>
    </location>
</feature>
<dbReference type="GO" id="GO:0016301">
    <property type="term" value="F:kinase activity"/>
    <property type="evidence" value="ECO:0007669"/>
    <property type="project" value="UniProtKB-KW"/>
</dbReference>
<protein>
    <recommendedName>
        <fullName evidence="5">Thiamine diphosphokinase</fullName>
        <ecNumber evidence="5">2.7.6.2</ecNumber>
    </recommendedName>
</protein>